<feature type="compositionally biased region" description="Low complexity" evidence="1">
    <location>
        <begin position="282"/>
        <end position="299"/>
    </location>
</feature>
<comment type="caution">
    <text evidence="3">The sequence shown here is derived from an EMBL/GenBank/DDBJ whole genome shotgun (WGS) entry which is preliminary data.</text>
</comment>
<feature type="region of interest" description="Disordered" evidence="1">
    <location>
        <begin position="30"/>
        <end position="52"/>
    </location>
</feature>
<gene>
    <name evidence="3" type="ORF">H6G06_14465</name>
</gene>
<evidence type="ECO:0000313" key="3">
    <source>
        <dbReference type="EMBL" id="MBD2294650.1"/>
    </source>
</evidence>
<evidence type="ECO:0000256" key="2">
    <source>
        <dbReference type="SAM" id="SignalP"/>
    </source>
</evidence>
<evidence type="ECO:0000256" key="1">
    <source>
        <dbReference type="SAM" id="MobiDB-lite"/>
    </source>
</evidence>
<dbReference type="RefSeq" id="WP_190561256.1">
    <property type="nucleotide sequence ID" value="NZ_JACJQU010000007.1"/>
</dbReference>
<keyword evidence="4" id="KW-1185">Reference proteome</keyword>
<feature type="region of interest" description="Disordered" evidence="1">
    <location>
        <begin position="211"/>
        <end position="299"/>
    </location>
</feature>
<feature type="compositionally biased region" description="Low complexity" evidence="1">
    <location>
        <begin position="230"/>
        <end position="248"/>
    </location>
</feature>
<evidence type="ECO:0008006" key="5">
    <source>
        <dbReference type="Google" id="ProtNLM"/>
    </source>
</evidence>
<accession>A0A927A2L5</accession>
<feature type="signal peptide" evidence="2">
    <location>
        <begin position="1"/>
        <end position="24"/>
    </location>
</feature>
<protein>
    <recommendedName>
        <fullName evidence="5">Superfamily II DNA and RNA helicase</fullName>
    </recommendedName>
</protein>
<name>A0A927A2L5_9NOST</name>
<feature type="compositionally biased region" description="Low complexity" evidence="1">
    <location>
        <begin position="30"/>
        <end position="44"/>
    </location>
</feature>
<dbReference type="AlphaFoldDB" id="A0A927A2L5"/>
<proteinExistence type="predicted"/>
<sequence>MIKTIMRKFTIACLALSLCLTTVACGGGNQTTSSPGSGSQSTSQRATPTKLNDGQYEVQQASYNDANGEYTLFLLGSQPPTFTTEKLQMARLTDEEIKAGKKSYLKVENGQPALYLTEDFKLEYVHNVTETKTNPQTGQQETVIVRRESNFWTPFAASLAGNVAGQAIGSLLFRPQYYVPPVYQPGGIMTGYGGYGSSYDSAVSSYRSRYNEPPAAVRNRTAFRTTGAIRSSGNSTRTTPRTNTSGRSTGSGFGGSNLRPSGNSNSNRRNSGSSFGSGGRSSGSRSSGSRSSGFGSRRR</sequence>
<dbReference type="EMBL" id="JACJQU010000007">
    <property type="protein sequence ID" value="MBD2294650.1"/>
    <property type="molecule type" value="Genomic_DNA"/>
</dbReference>
<evidence type="ECO:0000313" key="4">
    <source>
        <dbReference type="Proteomes" id="UP000662185"/>
    </source>
</evidence>
<feature type="compositionally biased region" description="Low complexity" evidence="1">
    <location>
        <begin position="256"/>
        <end position="274"/>
    </location>
</feature>
<organism evidence="3 4">
    <name type="scientific">Anabaena sphaerica FACHB-251</name>
    <dbReference type="NCBI Taxonomy" id="2692883"/>
    <lineage>
        <taxon>Bacteria</taxon>
        <taxon>Bacillati</taxon>
        <taxon>Cyanobacteriota</taxon>
        <taxon>Cyanophyceae</taxon>
        <taxon>Nostocales</taxon>
        <taxon>Nostocaceae</taxon>
        <taxon>Anabaena</taxon>
    </lineage>
</organism>
<feature type="chain" id="PRO_5036996333" description="Superfamily II DNA and RNA helicase" evidence="2">
    <location>
        <begin position="25"/>
        <end position="299"/>
    </location>
</feature>
<dbReference type="Proteomes" id="UP000662185">
    <property type="component" value="Unassembled WGS sequence"/>
</dbReference>
<keyword evidence="2" id="KW-0732">Signal</keyword>
<dbReference type="PROSITE" id="PS51257">
    <property type="entry name" value="PROKAR_LIPOPROTEIN"/>
    <property type="match status" value="1"/>
</dbReference>
<reference evidence="4" key="1">
    <citation type="journal article" date="2020" name="ISME J.">
        <title>Comparative genomics reveals insights into cyanobacterial evolution and habitat adaptation.</title>
        <authorList>
            <person name="Chen M.Y."/>
            <person name="Teng W.K."/>
            <person name="Zhao L."/>
            <person name="Hu C.X."/>
            <person name="Zhou Y.K."/>
            <person name="Han B.P."/>
            <person name="Song L.R."/>
            <person name="Shu W.S."/>
        </authorList>
    </citation>
    <scope>NUCLEOTIDE SEQUENCE [LARGE SCALE GENOMIC DNA]</scope>
    <source>
        <strain evidence="4">FACHB-251</strain>
    </source>
</reference>